<evidence type="ECO:0000313" key="3">
    <source>
        <dbReference type="EMBL" id="KAK4766430.1"/>
    </source>
</evidence>
<dbReference type="PRINTS" id="PR01438">
    <property type="entry name" value="UNVRSLSTRESS"/>
</dbReference>
<feature type="region of interest" description="Disordered" evidence="1">
    <location>
        <begin position="13"/>
        <end position="48"/>
    </location>
</feature>
<evidence type="ECO:0000313" key="4">
    <source>
        <dbReference type="Proteomes" id="UP001345219"/>
    </source>
</evidence>
<organism evidence="3 4">
    <name type="scientific">Trapa incisa</name>
    <dbReference type="NCBI Taxonomy" id="236973"/>
    <lineage>
        <taxon>Eukaryota</taxon>
        <taxon>Viridiplantae</taxon>
        <taxon>Streptophyta</taxon>
        <taxon>Embryophyta</taxon>
        <taxon>Tracheophyta</taxon>
        <taxon>Spermatophyta</taxon>
        <taxon>Magnoliopsida</taxon>
        <taxon>eudicotyledons</taxon>
        <taxon>Gunneridae</taxon>
        <taxon>Pentapetalae</taxon>
        <taxon>rosids</taxon>
        <taxon>malvids</taxon>
        <taxon>Myrtales</taxon>
        <taxon>Lythraceae</taxon>
        <taxon>Trapa</taxon>
    </lineage>
</organism>
<protein>
    <recommendedName>
        <fullName evidence="2">UspA domain-containing protein</fullName>
    </recommendedName>
</protein>
<evidence type="ECO:0000259" key="2">
    <source>
        <dbReference type="Pfam" id="PF00582"/>
    </source>
</evidence>
<dbReference type="AlphaFoldDB" id="A0AAN7QIY8"/>
<dbReference type="PANTHER" id="PTHR31964:SF124">
    <property type="entry name" value="ADENINE NUCLEOTIDE ALPHA HYDROLASES-LIKE SUPERFAMILY PROTEIN"/>
    <property type="match status" value="1"/>
</dbReference>
<dbReference type="Gene3D" id="3.40.50.620">
    <property type="entry name" value="HUPs"/>
    <property type="match status" value="1"/>
</dbReference>
<dbReference type="Pfam" id="PF00582">
    <property type="entry name" value="Usp"/>
    <property type="match status" value="1"/>
</dbReference>
<evidence type="ECO:0000256" key="1">
    <source>
        <dbReference type="SAM" id="MobiDB-lite"/>
    </source>
</evidence>
<name>A0AAN7QIY8_9MYRT</name>
<dbReference type="InterPro" id="IPR006015">
    <property type="entry name" value="Universal_stress_UspA"/>
</dbReference>
<proteinExistence type="predicted"/>
<reference evidence="3 4" key="1">
    <citation type="journal article" date="2023" name="Hortic Res">
        <title>Pangenome of water caltrop reveals structural variations and asymmetric subgenome divergence after allopolyploidization.</title>
        <authorList>
            <person name="Zhang X."/>
            <person name="Chen Y."/>
            <person name="Wang L."/>
            <person name="Yuan Y."/>
            <person name="Fang M."/>
            <person name="Shi L."/>
            <person name="Lu R."/>
            <person name="Comes H.P."/>
            <person name="Ma Y."/>
            <person name="Chen Y."/>
            <person name="Huang G."/>
            <person name="Zhou Y."/>
            <person name="Zheng Z."/>
            <person name="Qiu Y."/>
        </authorList>
    </citation>
    <scope>NUCLEOTIDE SEQUENCE [LARGE SCALE GENOMIC DNA]</scope>
    <source>
        <tissue evidence="3">Roots</tissue>
    </source>
</reference>
<dbReference type="InterPro" id="IPR014729">
    <property type="entry name" value="Rossmann-like_a/b/a_fold"/>
</dbReference>
<dbReference type="PANTHER" id="PTHR31964">
    <property type="entry name" value="ADENINE NUCLEOTIDE ALPHA HYDROLASES-LIKE SUPERFAMILY PROTEIN"/>
    <property type="match status" value="1"/>
</dbReference>
<dbReference type="CDD" id="cd23659">
    <property type="entry name" value="USP_At3g01520-like"/>
    <property type="match status" value="1"/>
</dbReference>
<keyword evidence="4" id="KW-1185">Reference proteome</keyword>
<feature type="domain" description="UspA" evidence="2">
    <location>
        <begin position="58"/>
        <end position="212"/>
    </location>
</feature>
<dbReference type="SUPFAM" id="SSF52402">
    <property type="entry name" value="Adenine nucleotide alpha hydrolases-like"/>
    <property type="match status" value="1"/>
</dbReference>
<comment type="caution">
    <text evidence="3">The sequence shown here is derived from an EMBL/GenBank/DDBJ whole genome shotgun (WGS) entry which is preliminary data.</text>
</comment>
<dbReference type="InterPro" id="IPR006016">
    <property type="entry name" value="UspA"/>
</dbReference>
<dbReference type="EMBL" id="JAXIOK010000007">
    <property type="protein sequence ID" value="KAK4766430.1"/>
    <property type="molecule type" value="Genomic_DNA"/>
</dbReference>
<accession>A0AAN7QIY8</accession>
<gene>
    <name evidence="3" type="ORF">SAY87_008072</name>
</gene>
<dbReference type="Proteomes" id="UP001345219">
    <property type="component" value="Chromosome 7"/>
</dbReference>
<sequence length="221" mass="24232">MILVRRSCNLPQRLNDTNMDLTTPPAAADVPGGEGAEESTVAGMAKQQPVSEMRKMEMMVAVDDSEGSFYALGWALDHLFRGRTLEENDRLGRVTAVHVQEPFQHYLFPAGPGGTAFYASSAVIESVKKAQEENSAIILSRALQMCREKMVKAQTLIMTGDPKDMICRATEEMHVDLLVIGSRGLGKIKRAFLGSVSDYCAHHSKCPVLIVKPPKEVDKQA</sequence>